<gene>
    <name evidence="1" type="ORF">GCM10022242_36650</name>
</gene>
<name>A0ABP7J1U8_9ACTN</name>
<dbReference type="Gene3D" id="3.40.960.10">
    <property type="entry name" value="VSR Endonuclease"/>
    <property type="match status" value="1"/>
</dbReference>
<dbReference type="EMBL" id="BAABAH010000017">
    <property type="protein sequence ID" value="GAA3832123.1"/>
    <property type="molecule type" value="Genomic_DNA"/>
</dbReference>
<protein>
    <recommendedName>
        <fullName evidence="3">Type IV toxin-antitoxin system AbiEi family antitoxin domain-containing protein</fullName>
    </recommendedName>
</protein>
<dbReference type="RefSeq" id="WP_344778188.1">
    <property type="nucleotide sequence ID" value="NZ_BAABAH010000017.1"/>
</dbReference>
<evidence type="ECO:0008006" key="3">
    <source>
        <dbReference type="Google" id="ProtNLM"/>
    </source>
</evidence>
<proteinExistence type="predicted"/>
<evidence type="ECO:0000313" key="1">
    <source>
        <dbReference type="EMBL" id="GAA3832123.1"/>
    </source>
</evidence>
<reference evidence="2" key="1">
    <citation type="journal article" date="2019" name="Int. J. Syst. Evol. Microbiol.">
        <title>The Global Catalogue of Microorganisms (GCM) 10K type strain sequencing project: providing services to taxonomists for standard genome sequencing and annotation.</title>
        <authorList>
            <consortium name="The Broad Institute Genomics Platform"/>
            <consortium name="The Broad Institute Genome Sequencing Center for Infectious Disease"/>
            <person name="Wu L."/>
            <person name="Ma J."/>
        </authorList>
    </citation>
    <scope>NUCLEOTIDE SEQUENCE [LARGE SCALE GENOMIC DNA]</scope>
    <source>
        <strain evidence="2">JCM 16953</strain>
    </source>
</reference>
<keyword evidence="2" id="KW-1185">Reference proteome</keyword>
<comment type="caution">
    <text evidence="1">The sequence shown here is derived from an EMBL/GenBank/DDBJ whole genome shotgun (WGS) entry which is preliminary data.</text>
</comment>
<dbReference type="Proteomes" id="UP001501821">
    <property type="component" value="Unassembled WGS sequence"/>
</dbReference>
<evidence type="ECO:0000313" key="2">
    <source>
        <dbReference type="Proteomes" id="UP001501821"/>
    </source>
</evidence>
<sequence length="322" mass="36783">MQIQDYSGHPLLDPLDALPADRPFTTAEALAAGLTYDQLRVLIAKGALRHPIRGVYVAARVPDSIALRCQCLRLVVPEDAVVVDRHAGWLHGAEMVLAPNEHIHLEPVRLFLPAGRGRLRNHLADSGERTFRTDDLMEIGGLRVTTPLRTALDLGRHRWPDRSLAAMDQMLRLKSFTKEELINGVERFRGARWVRTLRLMVEHVDGRAESPPESVMRLRWIETHLPYPTPQIEVWDGPDFLARLDLGNEESRYAAEYDGAEWHSSPEQRAHDRRRREVARERGEWVIDAFVKEDLWGPTAHIERRLREGAARAALRFGRRSA</sequence>
<organism evidence="1 2">
    <name type="scientific">Nocardioides panacisoli</name>
    <dbReference type="NCBI Taxonomy" id="627624"/>
    <lineage>
        <taxon>Bacteria</taxon>
        <taxon>Bacillati</taxon>
        <taxon>Actinomycetota</taxon>
        <taxon>Actinomycetes</taxon>
        <taxon>Propionibacteriales</taxon>
        <taxon>Nocardioidaceae</taxon>
        <taxon>Nocardioides</taxon>
    </lineage>
</organism>
<accession>A0ABP7J1U8</accession>